<dbReference type="GO" id="GO:0016765">
    <property type="term" value="F:transferase activity, transferring alkyl or aryl (other than methyl) groups"/>
    <property type="evidence" value="ECO:0007669"/>
    <property type="project" value="InterPro"/>
</dbReference>
<feature type="transmembrane region" description="Helical" evidence="5">
    <location>
        <begin position="210"/>
        <end position="230"/>
    </location>
</feature>
<proteinExistence type="predicted"/>
<dbReference type="AlphaFoldDB" id="A0A4Q7MEA5"/>
<accession>A0A4Q7MEA5</accession>
<evidence type="ECO:0000256" key="3">
    <source>
        <dbReference type="ARBA" id="ARBA00022989"/>
    </source>
</evidence>
<reference evidence="6 7" key="1">
    <citation type="submission" date="2019-02" db="EMBL/GenBank/DDBJ databases">
        <title>Genomic Encyclopedia of Type Strains, Phase IV (KMG-IV): sequencing the most valuable type-strain genomes for metagenomic binning, comparative biology and taxonomic classification.</title>
        <authorList>
            <person name="Goeker M."/>
        </authorList>
    </citation>
    <scope>NUCLEOTIDE SEQUENCE [LARGE SCALE GENOMIC DNA]</scope>
    <source>
        <strain evidence="6 7">DSM 18116</strain>
    </source>
</reference>
<dbReference type="Proteomes" id="UP000293874">
    <property type="component" value="Unassembled WGS sequence"/>
</dbReference>
<feature type="transmembrane region" description="Helical" evidence="5">
    <location>
        <begin position="16"/>
        <end position="37"/>
    </location>
</feature>
<evidence type="ECO:0000256" key="5">
    <source>
        <dbReference type="SAM" id="Phobius"/>
    </source>
</evidence>
<evidence type="ECO:0000313" key="6">
    <source>
        <dbReference type="EMBL" id="RZS65062.1"/>
    </source>
</evidence>
<feature type="transmembrane region" description="Helical" evidence="5">
    <location>
        <begin position="110"/>
        <end position="132"/>
    </location>
</feature>
<keyword evidence="4 5" id="KW-0472">Membrane</keyword>
<feature type="transmembrane region" description="Helical" evidence="5">
    <location>
        <begin position="138"/>
        <end position="161"/>
    </location>
</feature>
<comment type="caution">
    <text evidence="6">The sequence shown here is derived from an EMBL/GenBank/DDBJ whole genome shotgun (WGS) entry which is preliminary data.</text>
</comment>
<evidence type="ECO:0000256" key="4">
    <source>
        <dbReference type="ARBA" id="ARBA00023136"/>
    </source>
</evidence>
<name>A0A4Q7MEA5_9BACT</name>
<keyword evidence="7" id="KW-1185">Reference proteome</keyword>
<keyword evidence="3 5" id="KW-1133">Transmembrane helix</keyword>
<evidence type="ECO:0000313" key="7">
    <source>
        <dbReference type="Proteomes" id="UP000293874"/>
    </source>
</evidence>
<feature type="transmembrane region" description="Helical" evidence="5">
    <location>
        <begin position="57"/>
        <end position="74"/>
    </location>
</feature>
<keyword evidence="2 5" id="KW-0812">Transmembrane</keyword>
<feature type="transmembrane region" description="Helical" evidence="5">
    <location>
        <begin position="182"/>
        <end position="204"/>
    </location>
</feature>
<gene>
    <name evidence="6" type="ORF">EV199_5816</name>
</gene>
<comment type="subcellular location">
    <subcellularLocation>
        <location evidence="1">Membrane</location>
        <topology evidence="1">Multi-pass membrane protein</topology>
    </subcellularLocation>
</comment>
<feature type="transmembrane region" description="Helical" evidence="5">
    <location>
        <begin position="237"/>
        <end position="257"/>
    </location>
</feature>
<dbReference type="Pfam" id="PF01040">
    <property type="entry name" value="UbiA"/>
    <property type="match status" value="1"/>
</dbReference>
<evidence type="ECO:0000256" key="2">
    <source>
        <dbReference type="ARBA" id="ARBA00022692"/>
    </source>
</evidence>
<feature type="transmembrane region" description="Helical" evidence="5">
    <location>
        <begin position="80"/>
        <end position="98"/>
    </location>
</feature>
<organism evidence="6 7">
    <name type="scientific">Pseudobacter ginsenosidimutans</name>
    <dbReference type="NCBI Taxonomy" id="661488"/>
    <lineage>
        <taxon>Bacteria</taxon>
        <taxon>Pseudomonadati</taxon>
        <taxon>Bacteroidota</taxon>
        <taxon>Chitinophagia</taxon>
        <taxon>Chitinophagales</taxon>
        <taxon>Chitinophagaceae</taxon>
        <taxon>Pseudobacter</taxon>
    </lineage>
</organism>
<protein>
    <submittedName>
        <fullName evidence="6">UbiA prenyltransferase family protein</fullName>
    </submittedName>
</protein>
<dbReference type="InterPro" id="IPR000537">
    <property type="entry name" value="UbiA_prenyltransferase"/>
</dbReference>
<evidence type="ECO:0000256" key="1">
    <source>
        <dbReference type="ARBA" id="ARBA00004141"/>
    </source>
</evidence>
<sequence length="260" mass="30542">MMVHQTNQLLHLQYDIPAYLLFVFFATLCSYNFHWYLTPDMPSETLRIGWTQRNKSLHLALFIIGFIGAGWFFIHFIRHWFWLMGSVVLTFLYSAPKLQFPPFHHLKKVAIGKTIFLAFVWMYVTTFLPIAIDDQHWGLPAALLCIHRFFLIYAICIIFDYRDRLYDRQQGIRSMITHFSEAGVNAIFLVSLLIFALSTAWFCYLLKTGWLYFAALLIPGILTALLYPYAKKNFSDYLFYFVLDGLMMLSALLMLLLPPR</sequence>
<dbReference type="GO" id="GO:0016020">
    <property type="term" value="C:membrane"/>
    <property type="evidence" value="ECO:0007669"/>
    <property type="project" value="UniProtKB-SubCell"/>
</dbReference>
<keyword evidence="6" id="KW-0808">Transferase</keyword>
<dbReference type="EMBL" id="SGXA01000006">
    <property type="protein sequence ID" value="RZS65062.1"/>
    <property type="molecule type" value="Genomic_DNA"/>
</dbReference>
<dbReference type="Gene3D" id="1.20.120.1780">
    <property type="entry name" value="UbiA prenyltransferase"/>
    <property type="match status" value="1"/>
</dbReference>